<dbReference type="PANTHER" id="PTHR15840">
    <property type="entry name" value="CGI-121 FAMILY MEMBER"/>
    <property type="match status" value="1"/>
</dbReference>
<evidence type="ECO:0000256" key="4">
    <source>
        <dbReference type="ARBA" id="ARBA00016009"/>
    </source>
</evidence>
<evidence type="ECO:0000256" key="5">
    <source>
        <dbReference type="ARBA" id="ARBA00022694"/>
    </source>
</evidence>
<dbReference type="AlphaFoldDB" id="A0AAN6GNS9"/>
<protein>
    <recommendedName>
        <fullName evidence="4">EKC/KEOPS complex subunit CGI121</fullName>
    </recommendedName>
    <alternativeName>
        <fullName evidence="3">EKC/KEOPS complex subunit cgi121</fullName>
    </alternativeName>
</protein>
<reference evidence="9" key="1">
    <citation type="journal article" date="2023" name="PhytoFront">
        <title>Draft Genome Resources of Seven Strains of Tilletia horrida, Causal Agent of Kernel Smut of Rice.</title>
        <authorList>
            <person name="Khanal S."/>
            <person name="Antony Babu S."/>
            <person name="Zhou X.G."/>
        </authorList>
    </citation>
    <scope>NUCLEOTIDE SEQUENCE</scope>
    <source>
        <strain evidence="9">TX6</strain>
    </source>
</reference>
<evidence type="ECO:0000256" key="3">
    <source>
        <dbReference type="ARBA" id="ARBA00015316"/>
    </source>
</evidence>
<comment type="similarity">
    <text evidence="2 8">Belongs to the CGI121/TPRKB family.</text>
</comment>
<dbReference type="Pfam" id="PF08617">
    <property type="entry name" value="CGI-121"/>
    <property type="match status" value="1"/>
</dbReference>
<evidence type="ECO:0000313" key="10">
    <source>
        <dbReference type="Proteomes" id="UP001176517"/>
    </source>
</evidence>
<keyword evidence="10" id="KW-1185">Reference proteome</keyword>
<proteinExistence type="inferred from homology"/>
<gene>
    <name evidence="9" type="ORF">OC846_004143</name>
</gene>
<evidence type="ECO:0000256" key="1">
    <source>
        <dbReference type="ARBA" id="ARBA00004123"/>
    </source>
</evidence>
<evidence type="ECO:0000313" key="9">
    <source>
        <dbReference type="EMBL" id="KAK0549317.1"/>
    </source>
</evidence>
<keyword evidence="5" id="KW-0819">tRNA processing</keyword>
<dbReference type="GO" id="GO:0000408">
    <property type="term" value="C:EKC/KEOPS complex"/>
    <property type="evidence" value="ECO:0007669"/>
    <property type="project" value="TreeGrafter"/>
</dbReference>
<dbReference type="GO" id="GO:0005829">
    <property type="term" value="C:cytosol"/>
    <property type="evidence" value="ECO:0007669"/>
    <property type="project" value="TreeGrafter"/>
</dbReference>
<sequence>MRAISWTFPHLPAAQRSVTVALFPSLEPAQTTASDLRNKLISIATASPDTYPNLDEERENYNFAFLDARLITSERHLRTGVHQALLAVARGQANEGVEGGMKTKTANSEILFALHPSGNIGESIRKFGISATTTAMLVLRVGPVAPSAESILSKMQAILPNQKVADLCVDGVSTLDAQLGALTSWKEVESVYKLGKDLETLFGGSVKGRKSVSTEDTEKCAEEQLARQRWLEQIVTSMCAMKPVAA</sequence>
<name>A0AAN6GNS9_9BASI</name>
<dbReference type="SUPFAM" id="SSF143870">
    <property type="entry name" value="PF0523-like"/>
    <property type="match status" value="1"/>
</dbReference>
<dbReference type="InterPro" id="IPR013926">
    <property type="entry name" value="CGI121/TPRKB"/>
</dbReference>
<organism evidence="9 10">
    <name type="scientific">Tilletia horrida</name>
    <dbReference type="NCBI Taxonomy" id="155126"/>
    <lineage>
        <taxon>Eukaryota</taxon>
        <taxon>Fungi</taxon>
        <taxon>Dikarya</taxon>
        <taxon>Basidiomycota</taxon>
        <taxon>Ustilaginomycotina</taxon>
        <taxon>Exobasidiomycetes</taxon>
        <taxon>Tilletiales</taxon>
        <taxon>Tilletiaceae</taxon>
        <taxon>Tilletia</taxon>
    </lineage>
</organism>
<dbReference type="PANTHER" id="PTHR15840:SF10">
    <property type="entry name" value="EKC_KEOPS COMPLEX SUBUNIT TPRKB"/>
    <property type="match status" value="1"/>
</dbReference>
<dbReference type="EMBL" id="JAPDMZ010000116">
    <property type="protein sequence ID" value="KAK0549317.1"/>
    <property type="molecule type" value="Genomic_DNA"/>
</dbReference>
<dbReference type="GO" id="GO:0005634">
    <property type="term" value="C:nucleus"/>
    <property type="evidence" value="ECO:0007669"/>
    <property type="project" value="UniProtKB-SubCell"/>
</dbReference>
<dbReference type="Gene3D" id="3.30.2380.10">
    <property type="entry name" value="CGI121/TPRKB"/>
    <property type="match status" value="1"/>
</dbReference>
<comment type="caution">
    <text evidence="9">The sequence shown here is derived from an EMBL/GenBank/DDBJ whole genome shotgun (WGS) entry which is preliminary data.</text>
</comment>
<evidence type="ECO:0000256" key="7">
    <source>
        <dbReference type="ARBA" id="ARBA00025043"/>
    </source>
</evidence>
<comment type="function">
    <text evidence="7">Component of the EKC/KEOPS complex that is required for the formation of a threonylcarbamoyl group on adenosine at position 37 (t(6)A37) in tRNAs that read codons beginning with adenine. The complex is probably involved in the transfer of the threonylcarbamoyl moiety of threonylcarbamoyl-AMP (TC-AMP) to the N6 group of A37. CGI121 acts as an allosteric effector that regulates the t(6)A activity of the complex. The EKC/KEOPS complex also promotes both telomere uncapping and telomere elongation. The complex is required for efficient recruitment of transcriptional coactivators. CGI121 is not required for tRNA modification.</text>
</comment>
<evidence type="ECO:0000256" key="2">
    <source>
        <dbReference type="ARBA" id="ARBA00005546"/>
    </source>
</evidence>
<dbReference type="Proteomes" id="UP001176517">
    <property type="component" value="Unassembled WGS sequence"/>
</dbReference>
<accession>A0AAN6GNS9</accession>
<evidence type="ECO:0000256" key="6">
    <source>
        <dbReference type="ARBA" id="ARBA00023242"/>
    </source>
</evidence>
<comment type="subcellular location">
    <subcellularLocation>
        <location evidence="1">Nucleus</location>
    </subcellularLocation>
</comment>
<evidence type="ECO:0000256" key="8">
    <source>
        <dbReference type="RuleBase" id="RU004398"/>
    </source>
</evidence>
<dbReference type="GO" id="GO:0002949">
    <property type="term" value="P:tRNA threonylcarbamoyladenosine modification"/>
    <property type="evidence" value="ECO:0007669"/>
    <property type="project" value="TreeGrafter"/>
</dbReference>
<dbReference type="InterPro" id="IPR036504">
    <property type="entry name" value="CGI121/TPRKB_sf"/>
</dbReference>
<keyword evidence="6 8" id="KW-0539">Nucleus</keyword>